<evidence type="ECO:0008006" key="3">
    <source>
        <dbReference type="Google" id="ProtNLM"/>
    </source>
</evidence>
<keyword evidence="2" id="KW-1185">Reference proteome</keyword>
<organism evidence="1 2">
    <name type="scientific">Pseudonocardia alni</name>
    <name type="common">Amycolata alni</name>
    <dbReference type="NCBI Taxonomy" id="33907"/>
    <lineage>
        <taxon>Bacteria</taxon>
        <taxon>Bacillati</taxon>
        <taxon>Actinomycetota</taxon>
        <taxon>Actinomycetes</taxon>
        <taxon>Pseudonocardiales</taxon>
        <taxon>Pseudonocardiaceae</taxon>
        <taxon>Pseudonocardia</taxon>
    </lineage>
</organism>
<dbReference type="RefSeq" id="WP_179761557.1">
    <property type="nucleotide sequence ID" value="NZ_BAAAJZ010000003.1"/>
</dbReference>
<name>A0A852W1H2_PSEA5</name>
<dbReference type="Proteomes" id="UP000549695">
    <property type="component" value="Unassembled WGS sequence"/>
</dbReference>
<dbReference type="GeneID" id="98053010"/>
<gene>
    <name evidence="1" type="ORF">HDA37_003283</name>
</gene>
<reference evidence="1 2" key="1">
    <citation type="submission" date="2020-07" db="EMBL/GenBank/DDBJ databases">
        <title>Sequencing the genomes of 1000 actinobacteria strains.</title>
        <authorList>
            <person name="Klenk H.-P."/>
        </authorList>
    </citation>
    <scope>NUCLEOTIDE SEQUENCE [LARGE SCALE GENOMIC DNA]</scope>
    <source>
        <strain evidence="1 2">DSM 44749</strain>
    </source>
</reference>
<dbReference type="Pfam" id="PF13563">
    <property type="entry name" value="2_5_RNA_ligase2"/>
    <property type="match status" value="1"/>
</dbReference>
<dbReference type="AlphaFoldDB" id="A0A852W1H2"/>
<accession>A0A852W1H2</accession>
<evidence type="ECO:0000313" key="1">
    <source>
        <dbReference type="EMBL" id="NYG02998.1"/>
    </source>
</evidence>
<evidence type="ECO:0000313" key="2">
    <source>
        <dbReference type="Proteomes" id="UP000549695"/>
    </source>
</evidence>
<dbReference type="Gene3D" id="3.90.1140.10">
    <property type="entry name" value="Cyclic phosphodiesterase"/>
    <property type="match status" value="1"/>
</dbReference>
<dbReference type="EMBL" id="JACCCZ010000001">
    <property type="protein sequence ID" value="NYG02998.1"/>
    <property type="molecule type" value="Genomic_DNA"/>
</dbReference>
<proteinExistence type="predicted"/>
<sequence>MDDRPLILTALLDDATQARFDDLRERHFPAGRNHLAAHLTLFHALPGDAAAELATDLTAATDRAPMTALVTGLRLLGRGVAFTLDCPELTALRRGVAERWRPRLTRQDAGKADLHVTVQNKVTPAVARALHDDLAAGFAPWDAGVPGLALWRYDGGPWEPGPRFPFSG</sequence>
<comment type="caution">
    <text evidence="1">The sequence shown here is derived from an EMBL/GenBank/DDBJ whole genome shotgun (WGS) entry which is preliminary data.</text>
</comment>
<protein>
    <recommendedName>
        <fullName evidence="3">2'-5' RNA ligase superfamily protein</fullName>
    </recommendedName>
</protein>